<evidence type="ECO:0000313" key="3">
    <source>
        <dbReference type="Proteomes" id="UP000231912"/>
    </source>
</evidence>
<dbReference type="Pfam" id="PF03781">
    <property type="entry name" value="FGE-sulfatase"/>
    <property type="match status" value="1"/>
</dbReference>
<dbReference type="InterPro" id="IPR005532">
    <property type="entry name" value="SUMF_dom"/>
</dbReference>
<protein>
    <submittedName>
        <fullName evidence="2">Sulfatase</fullName>
    </submittedName>
</protein>
<feature type="domain" description="Sulfatase-modifying factor enzyme-like" evidence="1">
    <location>
        <begin position="46"/>
        <end position="296"/>
    </location>
</feature>
<gene>
    <name evidence="2" type="ORF">CH371_18770</name>
</gene>
<proteinExistence type="predicted"/>
<evidence type="ECO:0000313" key="2">
    <source>
        <dbReference type="EMBL" id="PJZ64451.1"/>
    </source>
</evidence>
<dbReference type="GO" id="GO:0120147">
    <property type="term" value="F:formylglycine-generating oxidase activity"/>
    <property type="evidence" value="ECO:0007669"/>
    <property type="project" value="TreeGrafter"/>
</dbReference>
<evidence type="ECO:0000259" key="1">
    <source>
        <dbReference type="Pfam" id="PF03781"/>
    </source>
</evidence>
<dbReference type="Proteomes" id="UP000231912">
    <property type="component" value="Unassembled WGS sequence"/>
</dbReference>
<dbReference type="PANTHER" id="PTHR23150:SF19">
    <property type="entry name" value="FORMYLGLYCINE-GENERATING ENZYME"/>
    <property type="match status" value="1"/>
</dbReference>
<dbReference type="SUPFAM" id="SSF56436">
    <property type="entry name" value="C-type lectin-like"/>
    <property type="match status" value="1"/>
</dbReference>
<sequence>MSDLELHSFRPIHIALLILSLAFLSAPHILGSPDPKKPCFGKKIRGMQCIPAGNFIRGSNRHDSDEKPEQKIYLSDFFMDLYEVTNEDFSKCIEDGACKECLANGTCDTIGPAYGELYLKPKQPIVGVSWYTAKEYCEWAGKRLPTEAEWEKAARGPKGNLYPWGNKTADCRLAVIMEGERKGCVPHKLDPPNLMPTANVGTRPAGVYGLFDMAGNSWEWVQDWYSESYAACGKDCAGKDPKGPCDGKSPCQGYDKKTLKSGSWWWNSYYARGSKRRAHIPQNFPEYHHFGFRCAKDPS</sequence>
<name>A0A2M9Z7P4_9LEPT</name>
<dbReference type="InterPro" id="IPR042095">
    <property type="entry name" value="SUMF_sf"/>
</dbReference>
<accession>A0A2M9Z7P4</accession>
<comment type="caution">
    <text evidence="2">The sequence shown here is derived from an EMBL/GenBank/DDBJ whole genome shotgun (WGS) entry which is preliminary data.</text>
</comment>
<dbReference type="Gene3D" id="3.90.1580.10">
    <property type="entry name" value="paralog of FGE (formylglycine-generating enzyme)"/>
    <property type="match status" value="1"/>
</dbReference>
<dbReference type="InterPro" id="IPR016187">
    <property type="entry name" value="CTDL_fold"/>
</dbReference>
<reference evidence="2 3" key="1">
    <citation type="submission" date="2017-07" db="EMBL/GenBank/DDBJ databases">
        <title>Leptospira spp. isolated from tropical soils.</title>
        <authorList>
            <person name="Thibeaux R."/>
            <person name="Iraola G."/>
            <person name="Ferres I."/>
            <person name="Bierque E."/>
            <person name="Girault D."/>
            <person name="Soupe-Gilbert M.-E."/>
            <person name="Picardeau M."/>
            <person name="Goarant C."/>
        </authorList>
    </citation>
    <scope>NUCLEOTIDE SEQUENCE [LARGE SCALE GENOMIC DNA]</scope>
    <source>
        <strain evidence="2 3">FH2-C-A2</strain>
    </source>
</reference>
<dbReference type="InterPro" id="IPR051043">
    <property type="entry name" value="Sulfatase_Mod_Factor_Kinase"/>
</dbReference>
<dbReference type="AlphaFoldDB" id="A0A2M9Z7P4"/>
<dbReference type="PANTHER" id="PTHR23150">
    <property type="entry name" value="SULFATASE MODIFYING FACTOR 1, 2"/>
    <property type="match status" value="1"/>
</dbReference>
<organism evidence="2 3">
    <name type="scientific">Leptospira wolffii</name>
    <dbReference type="NCBI Taxonomy" id="409998"/>
    <lineage>
        <taxon>Bacteria</taxon>
        <taxon>Pseudomonadati</taxon>
        <taxon>Spirochaetota</taxon>
        <taxon>Spirochaetia</taxon>
        <taxon>Leptospirales</taxon>
        <taxon>Leptospiraceae</taxon>
        <taxon>Leptospira</taxon>
    </lineage>
</organism>
<dbReference type="EMBL" id="NPDT01000010">
    <property type="protein sequence ID" value="PJZ64451.1"/>
    <property type="molecule type" value="Genomic_DNA"/>
</dbReference>